<proteinExistence type="predicted"/>
<comment type="caution">
    <text evidence="1">The sequence shown here is derived from an EMBL/GenBank/DDBJ whole genome shotgun (WGS) entry which is preliminary data.</text>
</comment>
<protein>
    <submittedName>
        <fullName evidence="1">Uncharacterized protein</fullName>
    </submittedName>
</protein>
<dbReference type="AlphaFoldDB" id="A0AAV4V974"/>
<evidence type="ECO:0000313" key="2">
    <source>
        <dbReference type="Proteomes" id="UP001054837"/>
    </source>
</evidence>
<name>A0AAV4V974_9ARAC</name>
<accession>A0AAV4V974</accession>
<dbReference type="Proteomes" id="UP001054837">
    <property type="component" value="Unassembled WGS sequence"/>
</dbReference>
<gene>
    <name evidence="1" type="ORF">CDAR_18391</name>
</gene>
<organism evidence="1 2">
    <name type="scientific">Caerostris darwini</name>
    <dbReference type="NCBI Taxonomy" id="1538125"/>
    <lineage>
        <taxon>Eukaryota</taxon>
        <taxon>Metazoa</taxon>
        <taxon>Ecdysozoa</taxon>
        <taxon>Arthropoda</taxon>
        <taxon>Chelicerata</taxon>
        <taxon>Arachnida</taxon>
        <taxon>Araneae</taxon>
        <taxon>Araneomorphae</taxon>
        <taxon>Entelegynae</taxon>
        <taxon>Araneoidea</taxon>
        <taxon>Araneidae</taxon>
        <taxon>Caerostris</taxon>
    </lineage>
</organism>
<sequence>MSLHLHIRLETDYLSSLCTTCSQCAINFFLNSPPIPLTISLPKTNFRTSKLLLQASSNLAIDCPVPTPYPLTPSSTISNVDVKLTNDAGAGPCTLGPVTK</sequence>
<dbReference type="EMBL" id="BPLQ01012651">
    <property type="protein sequence ID" value="GIY66805.1"/>
    <property type="molecule type" value="Genomic_DNA"/>
</dbReference>
<keyword evidence="2" id="KW-1185">Reference proteome</keyword>
<reference evidence="1 2" key="1">
    <citation type="submission" date="2021-06" db="EMBL/GenBank/DDBJ databases">
        <title>Caerostris darwini draft genome.</title>
        <authorList>
            <person name="Kono N."/>
            <person name="Arakawa K."/>
        </authorList>
    </citation>
    <scope>NUCLEOTIDE SEQUENCE [LARGE SCALE GENOMIC DNA]</scope>
</reference>
<evidence type="ECO:0000313" key="1">
    <source>
        <dbReference type="EMBL" id="GIY66805.1"/>
    </source>
</evidence>